<sequence>MASPDSTDMTVADVVSLEDAKENPLRPGSARSPKYFAMLEKRRRLPVMQGESFERFLDLYHNNQVVVVTADTGSGKSTQLTQRIMYLELRKGLQVVCTQPRRVAARGVAERVAVEMDVRLGDQVGVHHRDNNNTNAQTRLKFVTEGILLRQCQGDPLLSRYSCVIIDECHERTSDVDILLALIKKALGYRSGLKLVIMSATMKAHKFADYFGVSDIVEIQGRAFPVLIQHLQTPTPDYVELALRVVKHIHETKAPGNILVFLASANQIELAVSKLRGAISDLHVVPLYSSLPKDEQAKAFCSSDKRMCIVATNVAETSLTIDGVVYVVDGGIEMQEGYNPRVGMMTLLSAPISQASAQQRTGRAGRTQPGECFRLYTKDTFDNMLLKSTLPGLLKSDIKTQIMILKSAGINNVGAFDFLDPPHAEVYLRGLQDLRAMNMIDGDGKITRAGTAAMQLPIAHAWYNAFAEALKLGCLDEMISIAALSSTRDSVFAKPHPQRYAAAAEHAQFAHPMSDHLSELAALYKYMQQGKLGDEKRAIWCHETFLNVKSLGEALMIRKDLLEKCCVLFRIRTAPILSFDDKEYDVKIRKALARGFYHHAAIIDDAAKDQYRTLDNFPVGVDPDSALVGMGWKWVVYHELGYTSYQYMDRCTAIELDWLLDMVHFYPVNLPKDYNGNVRNKKIRAIFDKIGRPYHPPSQQS</sequence>
<dbReference type="Proteomes" id="UP001065298">
    <property type="component" value="Chromosome 3"/>
</dbReference>
<gene>
    <name evidence="1" type="ORF">NCS57_00456000</name>
</gene>
<reference evidence="1" key="1">
    <citation type="submission" date="2022-06" db="EMBL/GenBank/DDBJ databases">
        <title>Fusarium solani species complex genomes reveal bases of compartmentalisation and animal pathogenesis.</title>
        <authorList>
            <person name="Tsai I.J."/>
        </authorList>
    </citation>
    <scope>NUCLEOTIDE SEQUENCE</scope>
    <source>
        <strain evidence="1">Fu6.1</strain>
    </source>
</reference>
<name>A0ACC0R5F2_9HYPO</name>
<keyword evidence="2" id="KW-1185">Reference proteome</keyword>
<comment type="caution">
    <text evidence="1">The sequence shown here is derived from an EMBL/GenBank/DDBJ whole genome shotgun (WGS) entry which is preliminary data.</text>
</comment>
<proteinExistence type="predicted"/>
<evidence type="ECO:0000313" key="2">
    <source>
        <dbReference type="Proteomes" id="UP001065298"/>
    </source>
</evidence>
<evidence type="ECO:0000313" key="1">
    <source>
        <dbReference type="EMBL" id="KAI8675546.1"/>
    </source>
</evidence>
<protein>
    <submittedName>
        <fullName evidence="1">Uncharacterized protein</fullName>
    </submittedName>
</protein>
<organism evidence="1 2">
    <name type="scientific">Fusarium keratoplasticum</name>
    <dbReference type="NCBI Taxonomy" id="1328300"/>
    <lineage>
        <taxon>Eukaryota</taxon>
        <taxon>Fungi</taxon>
        <taxon>Dikarya</taxon>
        <taxon>Ascomycota</taxon>
        <taxon>Pezizomycotina</taxon>
        <taxon>Sordariomycetes</taxon>
        <taxon>Hypocreomycetidae</taxon>
        <taxon>Hypocreales</taxon>
        <taxon>Nectriaceae</taxon>
        <taxon>Fusarium</taxon>
        <taxon>Fusarium solani species complex</taxon>
    </lineage>
</organism>
<accession>A0ACC0R5F2</accession>
<dbReference type="EMBL" id="CM046505">
    <property type="protein sequence ID" value="KAI8675546.1"/>
    <property type="molecule type" value="Genomic_DNA"/>
</dbReference>